<dbReference type="PANTHER" id="PTHR35563">
    <property type="entry name" value="BARREL METAL-DEPENDENT HYDROLASE, PUTATIVE (AFU_ORTHOLOGUE AFUA_1G16240)-RELATED"/>
    <property type="match status" value="1"/>
</dbReference>
<evidence type="ECO:0000313" key="3">
    <source>
        <dbReference type="Proteomes" id="UP000292445"/>
    </source>
</evidence>
<gene>
    <name evidence="2" type="ORF">EV675_4050</name>
</gene>
<dbReference type="EMBL" id="SGXC01000002">
    <property type="protein sequence ID" value="RZS81427.1"/>
    <property type="molecule type" value="Genomic_DNA"/>
</dbReference>
<organism evidence="2 3">
    <name type="scientific">Pigmentiphaga kullae</name>
    <dbReference type="NCBI Taxonomy" id="151784"/>
    <lineage>
        <taxon>Bacteria</taxon>
        <taxon>Pseudomonadati</taxon>
        <taxon>Pseudomonadota</taxon>
        <taxon>Betaproteobacteria</taxon>
        <taxon>Burkholderiales</taxon>
        <taxon>Alcaligenaceae</taxon>
        <taxon>Pigmentiphaga</taxon>
    </lineage>
</organism>
<reference evidence="2 3" key="1">
    <citation type="submission" date="2019-02" db="EMBL/GenBank/DDBJ databases">
        <title>Genomic Encyclopedia of Type Strains, Phase IV (KMG-IV): sequencing the most valuable type-strain genomes for metagenomic binning, comparative biology and taxonomic classification.</title>
        <authorList>
            <person name="Goeker M."/>
        </authorList>
    </citation>
    <scope>NUCLEOTIDE SEQUENCE [LARGE SCALE GENOMIC DNA]</scope>
    <source>
        <strain evidence="2 3">K24</strain>
    </source>
</reference>
<dbReference type="Pfam" id="PF04909">
    <property type="entry name" value="Amidohydro_2"/>
    <property type="match status" value="1"/>
</dbReference>
<comment type="caution">
    <text evidence="2">The sequence shown here is derived from an EMBL/GenBank/DDBJ whole genome shotgun (WGS) entry which is preliminary data.</text>
</comment>
<protein>
    <submittedName>
        <fullName evidence="2">Putative TIM-barrel fold metal-dependent hydrolase</fullName>
    </submittedName>
</protein>
<dbReference type="SUPFAM" id="SSF51556">
    <property type="entry name" value="Metallo-dependent hydrolases"/>
    <property type="match status" value="1"/>
</dbReference>
<evidence type="ECO:0000313" key="2">
    <source>
        <dbReference type="EMBL" id="RZS81427.1"/>
    </source>
</evidence>
<dbReference type="InterPro" id="IPR032466">
    <property type="entry name" value="Metal_Hydrolase"/>
</dbReference>
<dbReference type="Gene3D" id="3.20.20.140">
    <property type="entry name" value="Metal-dependent hydrolases"/>
    <property type="match status" value="1"/>
</dbReference>
<name>A0A4Q7NFG7_9BURK</name>
<evidence type="ECO:0000259" key="1">
    <source>
        <dbReference type="Pfam" id="PF04909"/>
    </source>
</evidence>
<dbReference type="RefSeq" id="WP_130359220.1">
    <property type="nucleotide sequence ID" value="NZ_SGXC01000002.1"/>
</dbReference>
<sequence>MELACDCHTHVIGAAAAYPMVADRHYTPGPASAAQLRHHLERTGMARVIIVQPSVYGTDNRCLLDALADMDGQARGVAVIDAGFAPARLRALHEGGVRGVRVNLESAGLHDTGAAERALAAVAAQVAGLGWHVQLYAAHGVIAALAPRLATLPCPVVLDHFAMAPWSAEAAAVLTGLLRSGRVHLKLSAPYRLADPEDAARWAQALCREVPAALLWGSDWPHTARTPGKAAHEISPYRPIGPDRLLDDLARWLPTPELRRAVLADNPDRLYWR</sequence>
<dbReference type="Proteomes" id="UP000292445">
    <property type="component" value="Unassembled WGS sequence"/>
</dbReference>
<accession>A0A4Q7NFG7</accession>
<keyword evidence="2" id="KW-0378">Hydrolase</keyword>
<dbReference type="OrthoDB" id="9787654at2"/>
<dbReference type="InterPro" id="IPR052358">
    <property type="entry name" value="Aro_Compnd_Degr_Hydrolases"/>
</dbReference>
<keyword evidence="3" id="KW-1185">Reference proteome</keyword>
<feature type="domain" description="Amidohydrolase-related" evidence="1">
    <location>
        <begin position="5"/>
        <end position="271"/>
    </location>
</feature>
<dbReference type="PANTHER" id="PTHR35563:SF2">
    <property type="entry name" value="BARREL METAL-DEPENDENT HYDROLASE, PUTATIVE (AFU_ORTHOLOGUE AFUA_1G16240)-RELATED"/>
    <property type="match status" value="1"/>
</dbReference>
<dbReference type="AlphaFoldDB" id="A0A4Q7NFG7"/>
<dbReference type="GO" id="GO:0016787">
    <property type="term" value="F:hydrolase activity"/>
    <property type="evidence" value="ECO:0007669"/>
    <property type="project" value="UniProtKB-KW"/>
</dbReference>
<proteinExistence type="predicted"/>
<dbReference type="InterPro" id="IPR006680">
    <property type="entry name" value="Amidohydro-rel"/>
</dbReference>